<sequence length="103" mass="11975">MVTNGHVENFYQHSEKSLPKLSFNTLSSCKIGFKNAIETLSDNFSYLLKVLKDAPILLFSLYGAFLIGLIHISFRFKRNFTLAIRSCFKEPLYIQLQRLQYYA</sequence>
<protein>
    <submittedName>
        <fullName evidence="2">Uncharacterized protein</fullName>
    </submittedName>
</protein>
<feature type="transmembrane region" description="Helical" evidence="1">
    <location>
        <begin position="56"/>
        <end position="76"/>
    </location>
</feature>
<accession>A0A1Y1T2B9</accession>
<proteinExistence type="predicted"/>
<keyword evidence="1" id="KW-1133">Transmembrane helix</keyword>
<evidence type="ECO:0000313" key="2">
    <source>
        <dbReference type="EMBL" id="ORL44942.1"/>
    </source>
</evidence>
<reference evidence="2 3" key="1">
    <citation type="submission" date="2013-04" db="EMBL/GenBank/DDBJ databases">
        <title>Zunongwangia sp. 22II14-10F7 Genome Sequencing.</title>
        <authorList>
            <person name="Lai Q."/>
            <person name="Shao Z."/>
        </authorList>
    </citation>
    <scope>NUCLEOTIDE SEQUENCE [LARGE SCALE GENOMIC DNA]</scope>
    <source>
        <strain evidence="2 3">22II14-10F7</strain>
    </source>
</reference>
<comment type="caution">
    <text evidence="2">The sequence shown here is derived from an EMBL/GenBank/DDBJ whole genome shotgun (WGS) entry which is preliminary data.</text>
</comment>
<keyword evidence="1" id="KW-0472">Membrane</keyword>
<evidence type="ECO:0000256" key="1">
    <source>
        <dbReference type="SAM" id="Phobius"/>
    </source>
</evidence>
<dbReference type="STRING" id="1185767.IIF7_12545"/>
<organism evidence="2 3">
    <name type="scientific">Zunongwangia atlantica 22II14-10F7</name>
    <dbReference type="NCBI Taxonomy" id="1185767"/>
    <lineage>
        <taxon>Bacteria</taxon>
        <taxon>Pseudomonadati</taxon>
        <taxon>Bacteroidota</taxon>
        <taxon>Flavobacteriia</taxon>
        <taxon>Flavobacteriales</taxon>
        <taxon>Flavobacteriaceae</taxon>
        <taxon>Zunongwangia</taxon>
    </lineage>
</organism>
<dbReference type="Proteomes" id="UP000192746">
    <property type="component" value="Unassembled WGS sequence"/>
</dbReference>
<keyword evidence="1" id="KW-0812">Transmembrane</keyword>
<dbReference type="EMBL" id="ARYN01000011">
    <property type="protein sequence ID" value="ORL44942.1"/>
    <property type="molecule type" value="Genomic_DNA"/>
</dbReference>
<keyword evidence="3" id="KW-1185">Reference proteome</keyword>
<gene>
    <name evidence="2" type="ORF">IIF7_12545</name>
</gene>
<dbReference type="AlphaFoldDB" id="A0A1Y1T2B9"/>
<name>A0A1Y1T2B9_9FLAO</name>
<evidence type="ECO:0000313" key="3">
    <source>
        <dbReference type="Proteomes" id="UP000192746"/>
    </source>
</evidence>